<reference evidence="13 14" key="1">
    <citation type="journal article" date="2019" name="Int. J. Syst. Evol. Microbiol.">
        <title>The Global Catalogue of Microorganisms (GCM) 10K type strain sequencing project: providing services to taxonomists for standard genome sequencing and annotation.</title>
        <authorList>
            <consortium name="The Broad Institute Genomics Platform"/>
            <consortium name="The Broad Institute Genome Sequencing Center for Infectious Disease"/>
            <person name="Wu L."/>
            <person name="Ma J."/>
        </authorList>
    </citation>
    <scope>NUCLEOTIDE SEQUENCE [LARGE SCALE GENOMIC DNA]</scope>
    <source>
        <strain evidence="13 14">JCM 15313</strain>
    </source>
</reference>
<comment type="similarity">
    <text evidence="2 9">Belongs to the beta sliding clamp family.</text>
</comment>
<dbReference type="SMART" id="SM00480">
    <property type="entry name" value="POL3Bc"/>
    <property type="match status" value="1"/>
</dbReference>
<evidence type="ECO:0000259" key="10">
    <source>
        <dbReference type="Pfam" id="PF00712"/>
    </source>
</evidence>
<evidence type="ECO:0000259" key="12">
    <source>
        <dbReference type="Pfam" id="PF02768"/>
    </source>
</evidence>
<keyword evidence="5 9" id="KW-0548">Nucleotidyltransferase</keyword>
<evidence type="ECO:0000256" key="3">
    <source>
        <dbReference type="ARBA" id="ARBA00022490"/>
    </source>
</evidence>
<comment type="function">
    <text evidence="9">Confers DNA tethering and processivity to DNA polymerases and other proteins. Acts as a clamp, forming a ring around DNA (a reaction catalyzed by the clamp-loading complex) which diffuses in an ATP-independent manner freely and bidirectionally along dsDNA. Initially characterized for its ability to contact the catalytic subunit of DNA polymerase III (Pol III), a complex, multichain enzyme responsible for most of the replicative synthesis in bacteria; Pol III exhibits 3'-5' exonuclease proofreading activity. The beta chain is required for initiation of replication as well as for processivity of DNA replication.</text>
</comment>
<evidence type="ECO:0000256" key="7">
    <source>
        <dbReference type="ARBA" id="ARBA00022932"/>
    </source>
</evidence>
<keyword evidence="8" id="KW-0238">DNA-binding</keyword>
<comment type="subunit">
    <text evidence="9">Forms a ring-shaped head-to-tail homodimer around DNA.</text>
</comment>
<dbReference type="InterPro" id="IPR022635">
    <property type="entry name" value="DNA_polIII_beta_C"/>
</dbReference>
<evidence type="ECO:0000259" key="11">
    <source>
        <dbReference type="Pfam" id="PF02767"/>
    </source>
</evidence>
<feature type="domain" description="DNA polymerase III beta sliding clamp C-terminal" evidence="12">
    <location>
        <begin position="287"/>
        <end position="407"/>
    </location>
</feature>
<evidence type="ECO:0000256" key="6">
    <source>
        <dbReference type="ARBA" id="ARBA00022705"/>
    </source>
</evidence>
<keyword evidence="4 9" id="KW-0808">Transferase</keyword>
<dbReference type="InterPro" id="IPR022634">
    <property type="entry name" value="DNA_polIII_beta_N"/>
</dbReference>
<keyword evidence="7 9" id="KW-0239">DNA-directed DNA polymerase</keyword>
<dbReference type="CDD" id="cd00140">
    <property type="entry name" value="beta_clamp"/>
    <property type="match status" value="1"/>
</dbReference>
<proteinExistence type="inferred from homology"/>
<keyword evidence="6 9" id="KW-0235">DNA replication</keyword>
<accession>A0ABN2TIW4</accession>
<keyword evidence="14" id="KW-1185">Reference proteome</keyword>
<dbReference type="PANTHER" id="PTHR30478">
    <property type="entry name" value="DNA POLYMERASE III SUBUNIT BETA"/>
    <property type="match status" value="1"/>
</dbReference>
<keyword evidence="3 9" id="KW-0963">Cytoplasm</keyword>
<dbReference type="Pfam" id="PF00712">
    <property type="entry name" value="DNA_pol3_beta"/>
    <property type="match status" value="1"/>
</dbReference>
<dbReference type="Gene3D" id="3.10.150.10">
    <property type="entry name" value="DNA Polymerase III, subunit A, domain 2"/>
    <property type="match status" value="3"/>
</dbReference>
<evidence type="ECO:0000313" key="14">
    <source>
        <dbReference type="Proteomes" id="UP001501585"/>
    </source>
</evidence>
<dbReference type="PIRSF" id="PIRSF000804">
    <property type="entry name" value="DNA_pol_III_b"/>
    <property type="match status" value="1"/>
</dbReference>
<name>A0ABN2TIW4_9ACTN</name>
<dbReference type="NCBIfam" id="TIGR00663">
    <property type="entry name" value="dnan"/>
    <property type="match status" value="1"/>
</dbReference>
<dbReference type="SUPFAM" id="SSF55979">
    <property type="entry name" value="DNA clamp"/>
    <property type="match status" value="3"/>
</dbReference>
<evidence type="ECO:0000256" key="1">
    <source>
        <dbReference type="ARBA" id="ARBA00004496"/>
    </source>
</evidence>
<evidence type="ECO:0000256" key="2">
    <source>
        <dbReference type="ARBA" id="ARBA00010752"/>
    </source>
</evidence>
<feature type="domain" description="DNA polymerase III beta sliding clamp N-terminal" evidence="10">
    <location>
        <begin position="27"/>
        <end position="145"/>
    </location>
</feature>
<dbReference type="EMBL" id="BAAAPC010000020">
    <property type="protein sequence ID" value="GAA2009525.1"/>
    <property type="molecule type" value="Genomic_DNA"/>
</dbReference>
<dbReference type="Proteomes" id="UP001501585">
    <property type="component" value="Unassembled WGS sequence"/>
</dbReference>
<sequence length="410" mass="43620">MSLRVGTVTPDRGKPLVESNAAGGRVKFRVDRDAFAEAVAWTARALPARPSMPVLAGMRLELPSGSSTLRLSCFDYEVSAQAEVDVDAEEGGAVLVSGRLLAEIVRNLPAQPVNMECDATRALVTCGSARFTLLTLPLEDYPTLPEMPSSTGSVAADVFATAARQVIPAASRDDTLPMLTGVNLAFSGDSLILAATDRYRIAVRELWWRSKHPDLATSALVSARTLNDIARSLVPGSNVDIALSTVAAAGGGVTLSPGEGMIGFENSGRRTTTRLIDSEFVRYESRFPTDFSARAEVATAPLTEAVKRVALVADRNTPLRLSFTEDEVVLEAGSGDDAQAVEALGAKFHGDPMRVAFSPGYFLDGLAGVQSETAHLHFTMPTKPAVISDVPADEGGRPEFRYLVMPLRVS</sequence>
<evidence type="ECO:0000313" key="13">
    <source>
        <dbReference type="EMBL" id="GAA2009525.1"/>
    </source>
</evidence>
<comment type="subcellular location">
    <subcellularLocation>
        <location evidence="1 9">Cytoplasm</location>
    </subcellularLocation>
</comment>
<evidence type="ECO:0000256" key="5">
    <source>
        <dbReference type="ARBA" id="ARBA00022695"/>
    </source>
</evidence>
<gene>
    <name evidence="13" type="primary">dnaN_2</name>
    <name evidence="13" type="ORF">GCM10009799_41810</name>
</gene>
<evidence type="ECO:0000256" key="8">
    <source>
        <dbReference type="ARBA" id="ARBA00023125"/>
    </source>
</evidence>
<comment type="caution">
    <text evidence="13">The sequence shown here is derived from an EMBL/GenBank/DDBJ whole genome shotgun (WGS) entry which is preliminary data.</text>
</comment>
<dbReference type="PANTHER" id="PTHR30478:SF0">
    <property type="entry name" value="BETA SLIDING CLAMP"/>
    <property type="match status" value="1"/>
</dbReference>
<protein>
    <recommendedName>
        <fullName evidence="9">Beta sliding clamp</fullName>
    </recommendedName>
</protein>
<organism evidence="13 14">
    <name type="scientific">Nocardiopsis rhodophaea</name>
    <dbReference type="NCBI Taxonomy" id="280238"/>
    <lineage>
        <taxon>Bacteria</taxon>
        <taxon>Bacillati</taxon>
        <taxon>Actinomycetota</taxon>
        <taxon>Actinomycetes</taxon>
        <taxon>Streptosporangiales</taxon>
        <taxon>Nocardiopsidaceae</taxon>
        <taxon>Nocardiopsis</taxon>
    </lineage>
</organism>
<dbReference type="Pfam" id="PF02767">
    <property type="entry name" value="DNA_pol3_beta_2"/>
    <property type="match status" value="1"/>
</dbReference>
<dbReference type="InterPro" id="IPR022637">
    <property type="entry name" value="DNA_polIII_beta_cen"/>
</dbReference>
<evidence type="ECO:0000256" key="9">
    <source>
        <dbReference type="PIRNR" id="PIRNR000804"/>
    </source>
</evidence>
<feature type="domain" description="DNA polymerase III beta sliding clamp central" evidence="11">
    <location>
        <begin position="154"/>
        <end position="280"/>
    </location>
</feature>
<evidence type="ECO:0000256" key="4">
    <source>
        <dbReference type="ARBA" id="ARBA00022679"/>
    </source>
</evidence>
<dbReference type="Pfam" id="PF02768">
    <property type="entry name" value="DNA_pol3_beta_3"/>
    <property type="match status" value="1"/>
</dbReference>
<dbReference type="InterPro" id="IPR046938">
    <property type="entry name" value="DNA_clamp_sf"/>
</dbReference>
<dbReference type="InterPro" id="IPR001001">
    <property type="entry name" value="DNA_polIII_beta"/>
</dbReference>